<dbReference type="KEGG" id="npv:OHM77_04390"/>
<accession>A0AA49J189</accession>
<reference evidence="1" key="1">
    <citation type="journal article" date="2023" name="Nat. Microbiol.">
        <title>Enrichment and characterization of a nitric oxide-reducing microbial community in a continuous bioreactor.</title>
        <authorList>
            <person name="Garrido-Amador P."/>
            <person name="Stortenbeker N."/>
            <person name="Wessels H.J.C.T."/>
            <person name="Speth D.R."/>
            <person name="Garcia-Heredia I."/>
            <person name="Kartal B."/>
        </authorList>
    </citation>
    <scope>NUCLEOTIDE SEQUENCE</scope>
    <source>
        <strain evidence="1">MAG1</strain>
    </source>
</reference>
<dbReference type="CDD" id="cd00761">
    <property type="entry name" value="Glyco_tranf_GTA_type"/>
    <property type="match status" value="1"/>
</dbReference>
<dbReference type="Proteomes" id="UP001234916">
    <property type="component" value="Chromosome"/>
</dbReference>
<dbReference type="SUPFAM" id="SSF53448">
    <property type="entry name" value="Nucleotide-diphospho-sugar transferases"/>
    <property type="match status" value="1"/>
</dbReference>
<dbReference type="EMBL" id="CP107246">
    <property type="protein sequence ID" value="WIM06511.1"/>
    <property type="molecule type" value="Genomic_DNA"/>
</dbReference>
<proteinExistence type="predicted"/>
<evidence type="ECO:0000313" key="1">
    <source>
        <dbReference type="EMBL" id="WIM06511.1"/>
    </source>
</evidence>
<sequence>MSSPDTNPIVKHNFVIVVPVADRPRQLADCLDSLLELRRTFGAGEGRIRVLIADDSADPASVAAHRALASHYSRLGIPVAHFGPDEQFDLAASAGSSLSRIVGQPSRLGHKGQGVARNLAYLKLAREGLTDDTLVWSIDSDQEFRVKVATPEGDREPFAVDYFRRLDEIFTQTDALVLTGKVVGDPPVSPAVMAGNFLDDVAGFIRQMGDGPCRHHGGEAHGAGEPAYHDMADLFGFKPAAEPFRYRCPLPGDHTEADCLDHFAERLSGFFYGEHPTRVSYHQGDDDAPKPARTVYAGNYVFRPDALKYFIPFSTLRLRMSGPTLGRIVRAEIGDRFVSANLPMLHRRTARDMNRSEFRPGVAESDAAIDISDEFERQFHGDVMLFSVERGALSRPETIDDVRAEMLARYNDRRAALTEKLARLDALIGSRGWPPATLARLGAFRDNIERNFGPASPALARINAEEHWRRWRAGLLDALRHYPGDRRAWDSTTCSPTSA</sequence>
<name>A0AA49J189_9PROT</name>
<dbReference type="InterPro" id="IPR029044">
    <property type="entry name" value="Nucleotide-diphossugar_trans"/>
</dbReference>
<gene>
    <name evidence="1" type="ORF">OHM77_04390</name>
</gene>
<protein>
    <recommendedName>
        <fullName evidence="2">Glycosyltransferase</fullName>
    </recommendedName>
</protein>
<dbReference type="AlphaFoldDB" id="A0AA49J189"/>
<evidence type="ECO:0008006" key="2">
    <source>
        <dbReference type="Google" id="ProtNLM"/>
    </source>
</evidence>
<organism evidence="1">
    <name type="scientific">Candidatus Nitricoxidivorans perseverans</name>
    <dbReference type="NCBI Taxonomy" id="2975601"/>
    <lineage>
        <taxon>Bacteria</taxon>
        <taxon>Pseudomonadati</taxon>
        <taxon>Pseudomonadota</taxon>
        <taxon>Betaproteobacteria</taxon>
        <taxon>Nitrosomonadales</taxon>
        <taxon>Sterolibacteriaceae</taxon>
        <taxon>Candidatus Nitricoxidivorans</taxon>
    </lineage>
</organism>